<organism evidence="6 7">
    <name type="scientific">Pseudidiomarina aquimaris</name>
    <dbReference type="NCBI Taxonomy" id="641841"/>
    <lineage>
        <taxon>Bacteria</taxon>
        <taxon>Pseudomonadati</taxon>
        <taxon>Pseudomonadota</taxon>
        <taxon>Gammaproteobacteria</taxon>
        <taxon>Alteromonadales</taxon>
        <taxon>Idiomarinaceae</taxon>
        <taxon>Pseudidiomarina</taxon>
    </lineage>
</organism>
<dbReference type="CDD" id="cd03801">
    <property type="entry name" value="GT4_PimA-like"/>
    <property type="match status" value="1"/>
</dbReference>
<dbReference type="GO" id="GO:1901135">
    <property type="term" value="P:carbohydrate derivative metabolic process"/>
    <property type="evidence" value="ECO:0007669"/>
    <property type="project" value="UniProtKB-ARBA"/>
</dbReference>
<comment type="caution">
    <text evidence="6">The sequence shown here is derived from an EMBL/GenBank/DDBJ whole genome shotgun (WGS) entry which is preliminary data.</text>
</comment>
<dbReference type="AlphaFoldDB" id="A0A432XD84"/>
<comment type="similarity">
    <text evidence="1">Belongs to the glycosyltransferase group 1 family. Glycosyltransferase 4 subfamily.</text>
</comment>
<dbReference type="RefSeq" id="WP_126834459.1">
    <property type="nucleotide sequence ID" value="NZ_PIPT01000008.1"/>
</dbReference>
<evidence type="ECO:0000256" key="2">
    <source>
        <dbReference type="ARBA" id="ARBA00022676"/>
    </source>
</evidence>
<dbReference type="InterPro" id="IPR028098">
    <property type="entry name" value="Glyco_trans_4-like_N"/>
</dbReference>
<dbReference type="OrthoDB" id="9802525at2"/>
<sequence length="347" mass="39082">MIYLVATAVKHGRGGISTALVGLCASTDLQKAGLTLIESHRGNQSKLKAYYEAVTQIHKQVQESDIVWLHCARWLSMLRKYLLARHARKQGATIVFHFHSAVTDDYLRSPWRRWLLKQMVQLADGICVLTPWWRQRFIDELKLPEHKLHVVPNTLDEEFLQATPKLLSIDNGPIKMLCMTRLVAGKNVAAVLHALAILPTRYHLSIAGEGPELQNLQQLAIDLGIKERINFLGWVDYDKKINVLQQHHLFILPSQFDAFGMGFIEAMAIGLPVIALTQGPTPDVVPHQQAGYLCEDVSTAELLRAIDFCTTHYTSLTTAAREHARQQFAVAPTVQSLLNFFSTLPQR</sequence>
<accession>A0A432XD84</accession>
<proteinExistence type="inferred from homology"/>
<dbReference type="Proteomes" id="UP000286678">
    <property type="component" value="Unassembled WGS sequence"/>
</dbReference>
<keyword evidence="7" id="KW-1185">Reference proteome</keyword>
<feature type="domain" description="Glycosyltransferase subfamily 4-like N-terminal" evidence="5">
    <location>
        <begin position="47"/>
        <end position="158"/>
    </location>
</feature>
<dbReference type="InterPro" id="IPR001296">
    <property type="entry name" value="Glyco_trans_1"/>
</dbReference>
<keyword evidence="3" id="KW-0808">Transferase</keyword>
<evidence type="ECO:0000313" key="6">
    <source>
        <dbReference type="EMBL" id="RUO46640.1"/>
    </source>
</evidence>
<evidence type="ECO:0000256" key="3">
    <source>
        <dbReference type="ARBA" id="ARBA00022679"/>
    </source>
</evidence>
<gene>
    <name evidence="6" type="ORF">CWE21_10825</name>
</gene>
<evidence type="ECO:0000313" key="7">
    <source>
        <dbReference type="Proteomes" id="UP000286678"/>
    </source>
</evidence>
<dbReference type="GO" id="GO:0016757">
    <property type="term" value="F:glycosyltransferase activity"/>
    <property type="evidence" value="ECO:0007669"/>
    <property type="project" value="UniProtKB-KW"/>
</dbReference>
<feature type="domain" description="Glycosyl transferase family 1" evidence="4">
    <location>
        <begin position="168"/>
        <end position="310"/>
    </location>
</feature>
<dbReference type="Pfam" id="PF00534">
    <property type="entry name" value="Glycos_transf_1"/>
    <property type="match status" value="1"/>
</dbReference>
<dbReference type="SUPFAM" id="SSF53756">
    <property type="entry name" value="UDP-Glycosyltransferase/glycogen phosphorylase"/>
    <property type="match status" value="1"/>
</dbReference>
<evidence type="ECO:0000256" key="1">
    <source>
        <dbReference type="ARBA" id="ARBA00009481"/>
    </source>
</evidence>
<evidence type="ECO:0000259" key="5">
    <source>
        <dbReference type="Pfam" id="PF13439"/>
    </source>
</evidence>
<dbReference type="PANTHER" id="PTHR12526:SF640">
    <property type="entry name" value="COLANIC ACID BIOSYNTHESIS GLYCOSYLTRANSFERASE WCAL-RELATED"/>
    <property type="match status" value="1"/>
</dbReference>
<dbReference type="PANTHER" id="PTHR12526">
    <property type="entry name" value="GLYCOSYLTRANSFERASE"/>
    <property type="match status" value="1"/>
</dbReference>
<dbReference type="EMBL" id="PIPT01000008">
    <property type="protein sequence ID" value="RUO46640.1"/>
    <property type="molecule type" value="Genomic_DNA"/>
</dbReference>
<evidence type="ECO:0000259" key="4">
    <source>
        <dbReference type="Pfam" id="PF00534"/>
    </source>
</evidence>
<reference evidence="7" key="1">
    <citation type="journal article" date="2018" name="Front. Microbiol.">
        <title>Genome-Based Analysis Reveals the Taxonomy and Diversity of the Family Idiomarinaceae.</title>
        <authorList>
            <person name="Liu Y."/>
            <person name="Lai Q."/>
            <person name="Shao Z."/>
        </authorList>
    </citation>
    <scope>NUCLEOTIDE SEQUENCE [LARGE SCALE GENOMIC DNA]</scope>
    <source>
        <strain evidence="7">SW15</strain>
    </source>
</reference>
<dbReference type="Gene3D" id="3.40.50.2000">
    <property type="entry name" value="Glycogen Phosphorylase B"/>
    <property type="match status" value="2"/>
</dbReference>
<protein>
    <recommendedName>
        <fullName evidence="8">Glycosyltransferase family 1 protein</fullName>
    </recommendedName>
</protein>
<dbReference type="Pfam" id="PF13439">
    <property type="entry name" value="Glyco_transf_4"/>
    <property type="match status" value="1"/>
</dbReference>
<name>A0A432XD84_9GAMM</name>
<evidence type="ECO:0008006" key="8">
    <source>
        <dbReference type="Google" id="ProtNLM"/>
    </source>
</evidence>
<keyword evidence="2" id="KW-0328">Glycosyltransferase</keyword>